<dbReference type="AlphaFoldDB" id="A0A8J5STE5"/>
<evidence type="ECO:0000313" key="2">
    <source>
        <dbReference type="EMBL" id="KAG8068843.1"/>
    </source>
</evidence>
<dbReference type="Proteomes" id="UP000729402">
    <property type="component" value="Unassembled WGS sequence"/>
</dbReference>
<evidence type="ECO:0000313" key="3">
    <source>
        <dbReference type="Proteomes" id="UP000729402"/>
    </source>
</evidence>
<keyword evidence="3" id="KW-1185">Reference proteome</keyword>
<dbReference type="EMBL" id="JAAALK010000284">
    <property type="protein sequence ID" value="KAG8068843.1"/>
    <property type="molecule type" value="Genomic_DNA"/>
</dbReference>
<proteinExistence type="predicted"/>
<accession>A0A8J5STE5</accession>
<sequence>MSRSSHQGDGNECVSKNELGQLLQELNANILKSNHDSEHRLERIERSIATIVTRMENLEKQPQPPNNRDEEFGAEGINQDESQVAVSVTHGKWHKRDEVDCLLCRPPEQRPVGELTVLHAFTGCSCHLLLLTSRAAEGTWA</sequence>
<reference evidence="2" key="1">
    <citation type="journal article" date="2021" name="bioRxiv">
        <title>Whole Genome Assembly and Annotation of Northern Wild Rice, Zizania palustris L., Supports a Whole Genome Duplication in the Zizania Genus.</title>
        <authorList>
            <person name="Haas M."/>
            <person name="Kono T."/>
            <person name="Macchietto M."/>
            <person name="Millas R."/>
            <person name="McGilp L."/>
            <person name="Shao M."/>
            <person name="Duquette J."/>
            <person name="Hirsch C.N."/>
            <person name="Kimball J."/>
        </authorList>
    </citation>
    <scope>NUCLEOTIDE SEQUENCE</scope>
    <source>
        <tissue evidence="2">Fresh leaf tissue</tissue>
    </source>
</reference>
<organism evidence="2 3">
    <name type="scientific">Zizania palustris</name>
    <name type="common">Northern wild rice</name>
    <dbReference type="NCBI Taxonomy" id="103762"/>
    <lineage>
        <taxon>Eukaryota</taxon>
        <taxon>Viridiplantae</taxon>
        <taxon>Streptophyta</taxon>
        <taxon>Embryophyta</taxon>
        <taxon>Tracheophyta</taxon>
        <taxon>Spermatophyta</taxon>
        <taxon>Magnoliopsida</taxon>
        <taxon>Liliopsida</taxon>
        <taxon>Poales</taxon>
        <taxon>Poaceae</taxon>
        <taxon>BOP clade</taxon>
        <taxon>Oryzoideae</taxon>
        <taxon>Oryzeae</taxon>
        <taxon>Zizaniinae</taxon>
        <taxon>Zizania</taxon>
    </lineage>
</organism>
<comment type="caution">
    <text evidence="2">The sequence shown here is derived from an EMBL/GenBank/DDBJ whole genome shotgun (WGS) entry which is preliminary data.</text>
</comment>
<name>A0A8J5STE5_ZIZPA</name>
<reference evidence="2" key="2">
    <citation type="submission" date="2021-02" db="EMBL/GenBank/DDBJ databases">
        <authorList>
            <person name="Kimball J.A."/>
            <person name="Haas M.W."/>
            <person name="Macchietto M."/>
            <person name="Kono T."/>
            <person name="Duquette J."/>
            <person name="Shao M."/>
        </authorList>
    </citation>
    <scope>NUCLEOTIDE SEQUENCE</scope>
    <source>
        <tissue evidence="2">Fresh leaf tissue</tissue>
    </source>
</reference>
<protein>
    <submittedName>
        <fullName evidence="2">Uncharacterized protein</fullName>
    </submittedName>
</protein>
<evidence type="ECO:0000256" key="1">
    <source>
        <dbReference type="SAM" id="MobiDB-lite"/>
    </source>
</evidence>
<gene>
    <name evidence="2" type="ORF">GUJ93_ZPchr0005g15747</name>
</gene>
<feature type="region of interest" description="Disordered" evidence="1">
    <location>
        <begin position="57"/>
        <end position="78"/>
    </location>
</feature>